<feature type="signal peptide" evidence="6">
    <location>
        <begin position="1"/>
        <end position="30"/>
    </location>
</feature>
<evidence type="ECO:0000256" key="4">
    <source>
        <dbReference type="ARBA" id="ARBA00023157"/>
    </source>
</evidence>
<dbReference type="OrthoDB" id="10006958at2759"/>
<dbReference type="CDD" id="cd00069">
    <property type="entry name" value="GHB_like"/>
    <property type="match status" value="1"/>
</dbReference>
<dbReference type="OMA" id="MAVRCDC"/>
<evidence type="ECO:0000313" key="9">
    <source>
        <dbReference type="Proteomes" id="UP000887568"/>
    </source>
</evidence>
<dbReference type="Proteomes" id="UP000887568">
    <property type="component" value="Unplaced"/>
</dbReference>
<feature type="disulfide bond" evidence="5">
    <location>
        <begin position="49"/>
        <end position="98"/>
    </location>
</feature>
<feature type="chain" id="PRO_5037961936" description="CTCK domain-containing protein" evidence="6">
    <location>
        <begin position="31"/>
        <end position="129"/>
    </location>
</feature>
<dbReference type="PANTHER" id="PTHR11515">
    <property type="entry name" value="GLYCOPROTEIN HORMONE BETA CHAIN"/>
    <property type="match status" value="1"/>
</dbReference>
<evidence type="ECO:0000259" key="7">
    <source>
        <dbReference type="PROSITE" id="PS01225"/>
    </source>
</evidence>
<dbReference type="InterPro" id="IPR006207">
    <property type="entry name" value="Cys_knot_C"/>
</dbReference>
<dbReference type="Pfam" id="PF00007">
    <property type="entry name" value="Cys_knot"/>
    <property type="match status" value="1"/>
</dbReference>
<accession>A0A914BBS1</accession>
<keyword evidence="9" id="KW-1185">Reference proteome</keyword>
<dbReference type="EnsemblMetazoa" id="XM_038217551.1">
    <property type="protein sequence ID" value="XP_038073479.1"/>
    <property type="gene ID" value="LOC119741695"/>
</dbReference>
<evidence type="ECO:0000256" key="2">
    <source>
        <dbReference type="ARBA" id="ARBA00006552"/>
    </source>
</evidence>
<dbReference type="GeneID" id="119741695"/>
<evidence type="ECO:0000256" key="5">
    <source>
        <dbReference type="PROSITE-ProRule" id="PRU00039"/>
    </source>
</evidence>
<reference evidence="8" key="1">
    <citation type="submission" date="2022-11" db="UniProtKB">
        <authorList>
            <consortium name="EnsemblMetazoa"/>
        </authorList>
    </citation>
    <scope>IDENTIFICATION</scope>
</reference>
<comment type="similarity">
    <text evidence="2">Belongs to the glycoprotein hormones subunit beta family.</text>
</comment>
<dbReference type="GO" id="GO:0005737">
    <property type="term" value="C:cytoplasm"/>
    <property type="evidence" value="ECO:0007669"/>
    <property type="project" value="TreeGrafter"/>
</dbReference>
<dbReference type="InterPro" id="IPR001545">
    <property type="entry name" value="Gonadotropin_bsu"/>
</dbReference>
<evidence type="ECO:0000313" key="8">
    <source>
        <dbReference type="EnsemblMetazoa" id="XP_038073479.1"/>
    </source>
</evidence>
<feature type="domain" description="CTCK" evidence="7">
    <location>
        <begin position="34"/>
        <end position="127"/>
    </location>
</feature>
<keyword evidence="4 5" id="KW-1015">Disulfide bond</keyword>
<comment type="subcellular location">
    <subcellularLocation>
        <location evidence="1">Secreted</location>
    </subcellularLocation>
</comment>
<proteinExistence type="inferred from homology"/>
<dbReference type="AlphaFoldDB" id="A0A914BBS1"/>
<dbReference type="Gene3D" id="2.10.90.10">
    <property type="entry name" value="Cystine-knot cytokines"/>
    <property type="match status" value="1"/>
</dbReference>
<evidence type="ECO:0000256" key="3">
    <source>
        <dbReference type="ARBA" id="ARBA00022525"/>
    </source>
</evidence>
<dbReference type="SUPFAM" id="SSF57501">
    <property type="entry name" value="Cystine-knot cytokines"/>
    <property type="match status" value="1"/>
</dbReference>
<dbReference type="SMART" id="SM00068">
    <property type="entry name" value="GHB"/>
    <property type="match status" value="1"/>
</dbReference>
<dbReference type="PROSITE" id="PS01225">
    <property type="entry name" value="CTCK_2"/>
    <property type="match status" value="1"/>
</dbReference>
<dbReference type="InterPro" id="IPR006208">
    <property type="entry name" value="Glyco_hormone_CN"/>
</dbReference>
<dbReference type="PANTHER" id="PTHR11515:SF13">
    <property type="entry name" value="GLYCOPROTEIN HORMONE BETA 5, ISOFORM A"/>
    <property type="match status" value="1"/>
</dbReference>
<evidence type="ECO:0000256" key="1">
    <source>
        <dbReference type="ARBA" id="ARBA00004613"/>
    </source>
</evidence>
<keyword evidence="6" id="KW-0732">Signal</keyword>
<dbReference type="GO" id="GO:0005179">
    <property type="term" value="F:hormone activity"/>
    <property type="evidence" value="ECO:0007669"/>
    <property type="project" value="InterPro"/>
</dbReference>
<dbReference type="InterPro" id="IPR029034">
    <property type="entry name" value="Cystine-knot_cytokine"/>
</dbReference>
<dbReference type="GO" id="GO:0007186">
    <property type="term" value="P:G protein-coupled receptor signaling pathway"/>
    <property type="evidence" value="ECO:0007669"/>
    <property type="project" value="TreeGrafter"/>
</dbReference>
<protein>
    <recommendedName>
        <fullName evidence="7">CTCK domain-containing protein</fullName>
    </recommendedName>
</protein>
<dbReference type="RefSeq" id="XP_038073479.1">
    <property type="nucleotide sequence ID" value="XM_038217551.1"/>
</dbReference>
<keyword evidence="3" id="KW-0964">Secreted</keyword>
<organism evidence="8 9">
    <name type="scientific">Patiria miniata</name>
    <name type="common">Bat star</name>
    <name type="synonym">Asterina miniata</name>
    <dbReference type="NCBI Taxonomy" id="46514"/>
    <lineage>
        <taxon>Eukaryota</taxon>
        <taxon>Metazoa</taxon>
        <taxon>Echinodermata</taxon>
        <taxon>Eleutherozoa</taxon>
        <taxon>Asterozoa</taxon>
        <taxon>Asteroidea</taxon>
        <taxon>Valvatacea</taxon>
        <taxon>Valvatida</taxon>
        <taxon>Asterinidae</taxon>
        <taxon>Patiria</taxon>
    </lineage>
</organism>
<name>A0A914BBS1_PATMI</name>
<evidence type="ECO:0000256" key="6">
    <source>
        <dbReference type="SAM" id="SignalP"/>
    </source>
</evidence>
<sequence length="129" mass="14473">MATIRLTFGQYLAVLGILVVVVMNSRPCVSQLTCVPREYLVYEAQKSGCRAQTITTMACYGRCHTSEIPQLLPPYKVSDHDMCSYDQTVERQIQLSDCDPGVDPTFTYLDAVTCVCKRCQRDTTHCHGI</sequence>
<dbReference type="GO" id="GO:0005615">
    <property type="term" value="C:extracellular space"/>
    <property type="evidence" value="ECO:0007669"/>
    <property type="project" value="TreeGrafter"/>
</dbReference>
<comment type="caution">
    <text evidence="5">Lacks conserved residue(s) required for the propagation of feature annotation.</text>
</comment>